<dbReference type="PROSITE" id="PS50157">
    <property type="entry name" value="ZINC_FINGER_C2H2_2"/>
    <property type="match status" value="5"/>
</dbReference>
<dbReference type="FunFam" id="3.30.160.60:FF:000145">
    <property type="entry name" value="Zinc finger protein 574"/>
    <property type="match status" value="1"/>
</dbReference>
<dbReference type="InterPro" id="IPR001214">
    <property type="entry name" value="SET_dom"/>
</dbReference>
<comment type="similarity">
    <text evidence="2">Belongs to the krueppel C2H2-type zinc-finger protein family.</text>
</comment>
<protein>
    <recommendedName>
        <fullName evidence="13">C2H2-type domain-containing protein</fullName>
    </recommendedName>
</protein>
<dbReference type="EMBL" id="JARAKH010000012">
    <property type="protein sequence ID" value="KAK8398375.1"/>
    <property type="molecule type" value="Genomic_DNA"/>
</dbReference>
<dbReference type="EMBL" id="JARAKH010000012">
    <property type="protein sequence ID" value="KAK8398376.1"/>
    <property type="molecule type" value="Genomic_DNA"/>
</dbReference>
<keyword evidence="3" id="KW-0479">Metal-binding</keyword>
<dbReference type="EMBL" id="JARAKH010000012">
    <property type="protein sequence ID" value="KAK8398377.1"/>
    <property type="molecule type" value="Genomic_DNA"/>
</dbReference>
<reference evidence="14 15" key="1">
    <citation type="submission" date="2023-03" db="EMBL/GenBank/DDBJ databases">
        <title>High-quality genome of Scylla paramamosain provides insights in environmental adaptation.</title>
        <authorList>
            <person name="Zhang L."/>
        </authorList>
    </citation>
    <scope>NUCLEOTIDE SEQUENCE [LARGE SCALE GENOMIC DNA]</scope>
    <source>
        <strain evidence="14">LZ_2023a</strain>
        <tissue evidence="14">Muscle</tissue>
    </source>
</reference>
<comment type="caution">
    <text evidence="14">The sequence shown here is derived from an EMBL/GenBank/DDBJ whole genome shotgun (WGS) entry which is preliminary data.</text>
</comment>
<keyword evidence="5 11" id="KW-0863">Zinc-finger</keyword>
<feature type="domain" description="C2H2-type" evidence="13">
    <location>
        <begin position="372"/>
        <end position="399"/>
    </location>
</feature>
<dbReference type="AlphaFoldDB" id="A0AAW0UHF7"/>
<comment type="subcellular location">
    <subcellularLocation>
        <location evidence="1">Nucleus</location>
    </subcellularLocation>
</comment>
<keyword evidence="10" id="KW-0539">Nucleus</keyword>
<dbReference type="SUPFAM" id="SSF57667">
    <property type="entry name" value="beta-beta-alpha zinc fingers"/>
    <property type="match status" value="3"/>
</dbReference>
<evidence type="ECO:0000259" key="13">
    <source>
        <dbReference type="PROSITE" id="PS50157"/>
    </source>
</evidence>
<keyword evidence="8" id="KW-0238">DNA-binding</keyword>
<dbReference type="Gene3D" id="2.170.270.10">
    <property type="entry name" value="SET domain"/>
    <property type="match status" value="1"/>
</dbReference>
<feature type="compositionally biased region" description="Basic and acidic residues" evidence="12">
    <location>
        <begin position="697"/>
        <end position="706"/>
    </location>
</feature>
<dbReference type="GO" id="GO:0008276">
    <property type="term" value="F:protein methyltransferase activity"/>
    <property type="evidence" value="ECO:0007669"/>
    <property type="project" value="UniProtKB-ARBA"/>
</dbReference>
<dbReference type="Pfam" id="PF13912">
    <property type="entry name" value="zf-C2H2_6"/>
    <property type="match status" value="1"/>
</dbReference>
<evidence type="ECO:0000256" key="9">
    <source>
        <dbReference type="ARBA" id="ARBA00023163"/>
    </source>
</evidence>
<feature type="region of interest" description="Disordered" evidence="12">
    <location>
        <begin position="513"/>
        <end position="736"/>
    </location>
</feature>
<dbReference type="GO" id="GO:0005634">
    <property type="term" value="C:nucleus"/>
    <property type="evidence" value="ECO:0007669"/>
    <property type="project" value="UniProtKB-SubCell"/>
</dbReference>
<dbReference type="GO" id="GO:0008270">
    <property type="term" value="F:zinc ion binding"/>
    <property type="evidence" value="ECO:0007669"/>
    <property type="project" value="UniProtKB-KW"/>
</dbReference>
<keyword evidence="9" id="KW-0804">Transcription</keyword>
<gene>
    <name evidence="14" type="ORF">O3P69_003933</name>
</gene>
<keyword evidence="7" id="KW-0805">Transcription regulation</keyword>
<feature type="domain" description="C2H2-type" evidence="13">
    <location>
        <begin position="484"/>
        <end position="511"/>
    </location>
</feature>
<name>A0AAW0UHF7_SCYPA</name>
<dbReference type="FunFam" id="3.30.160.60:FF:000193">
    <property type="entry name" value="Zinc finger protein 300"/>
    <property type="match status" value="1"/>
</dbReference>
<feature type="compositionally biased region" description="Pro residues" evidence="12">
    <location>
        <begin position="560"/>
        <end position="574"/>
    </location>
</feature>
<dbReference type="InterPro" id="IPR046341">
    <property type="entry name" value="SET_dom_sf"/>
</dbReference>
<dbReference type="PANTHER" id="PTHR16515">
    <property type="entry name" value="PR DOMAIN ZINC FINGER PROTEIN"/>
    <property type="match status" value="1"/>
</dbReference>
<evidence type="ECO:0000256" key="6">
    <source>
        <dbReference type="ARBA" id="ARBA00022833"/>
    </source>
</evidence>
<dbReference type="GO" id="GO:0010468">
    <property type="term" value="P:regulation of gene expression"/>
    <property type="evidence" value="ECO:0007669"/>
    <property type="project" value="TreeGrafter"/>
</dbReference>
<feature type="compositionally biased region" description="Low complexity" evidence="12">
    <location>
        <begin position="550"/>
        <end position="559"/>
    </location>
</feature>
<dbReference type="FunFam" id="3.30.160.60:FF:000100">
    <property type="entry name" value="Zinc finger 45-like"/>
    <property type="match status" value="1"/>
</dbReference>
<accession>A0AAW0UHF7</accession>
<feature type="domain" description="C2H2-type" evidence="13">
    <location>
        <begin position="400"/>
        <end position="427"/>
    </location>
</feature>
<dbReference type="PANTHER" id="PTHR16515:SF49">
    <property type="entry name" value="GASTRULA ZINC FINGER PROTEIN XLCGF49.1-LIKE-RELATED"/>
    <property type="match status" value="1"/>
</dbReference>
<keyword evidence="15" id="KW-1185">Reference proteome</keyword>
<evidence type="ECO:0000313" key="14">
    <source>
        <dbReference type="EMBL" id="KAK8398376.1"/>
    </source>
</evidence>
<dbReference type="EMBL" id="JARAKH010000012">
    <property type="protein sequence ID" value="KAK8398378.1"/>
    <property type="molecule type" value="Genomic_DNA"/>
</dbReference>
<dbReference type="GO" id="GO:0008757">
    <property type="term" value="F:S-adenosylmethionine-dependent methyltransferase activity"/>
    <property type="evidence" value="ECO:0007669"/>
    <property type="project" value="UniProtKB-ARBA"/>
</dbReference>
<dbReference type="Pfam" id="PF00096">
    <property type="entry name" value="zf-C2H2"/>
    <property type="match status" value="4"/>
</dbReference>
<dbReference type="GO" id="GO:0003677">
    <property type="term" value="F:DNA binding"/>
    <property type="evidence" value="ECO:0007669"/>
    <property type="project" value="UniProtKB-KW"/>
</dbReference>
<dbReference type="InterPro" id="IPR013087">
    <property type="entry name" value="Znf_C2H2_type"/>
</dbReference>
<keyword evidence="4" id="KW-0677">Repeat</keyword>
<dbReference type="GO" id="GO:0008170">
    <property type="term" value="F:N-methyltransferase activity"/>
    <property type="evidence" value="ECO:0007669"/>
    <property type="project" value="UniProtKB-ARBA"/>
</dbReference>
<evidence type="ECO:0000256" key="3">
    <source>
        <dbReference type="ARBA" id="ARBA00022723"/>
    </source>
</evidence>
<feature type="compositionally biased region" description="Basic and acidic residues" evidence="12">
    <location>
        <begin position="718"/>
        <end position="736"/>
    </location>
</feature>
<evidence type="ECO:0000256" key="1">
    <source>
        <dbReference type="ARBA" id="ARBA00004123"/>
    </source>
</evidence>
<evidence type="ECO:0000256" key="4">
    <source>
        <dbReference type="ARBA" id="ARBA00022737"/>
    </source>
</evidence>
<dbReference type="Proteomes" id="UP001487740">
    <property type="component" value="Unassembled WGS sequence"/>
</dbReference>
<keyword evidence="6" id="KW-0862">Zinc</keyword>
<dbReference type="Pfam" id="PF21549">
    <property type="entry name" value="PRDM2_PR"/>
    <property type="match status" value="1"/>
</dbReference>
<dbReference type="InterPro" id="IPR050331">
    <property type="entry name" value="Zinc_finger"/>
</dbReference>
<dbReference type="InterPro" id="IPR036236">
    <property type="entry name" value="Znf_C2H2_sf"/>
</dbReference>
<evidence type="ECO:0000256" key="8">
    <source>
        <dbReference type="ARBA" id="ARBA00023125"/>
    </source>
</evidence>
<dbReference type="FunFam" id="3.30.160.60:FF:000450">
    <property type="entry name" value="PR domain zinc finger protein 14"/>
    <property type="match status" value="1"/>
</dbReference>
<evidence type="ECO:0000256" key="12">
    <source>
        <dbReference type="SAM" id="MobiDB-lite"/>
    </source>
</evidence>
<feature type="compositionally biased region" description="Acidic residues" evidence="12">
    <location>
        <begin position="707"/>
        <end position="716"/>
    </location>
</feature>
<dbReference type="FunFam" id="3.30.160.60:FF:000557">
    <property type="entry name" value="zinc finger and SCAN domain-containing protein 29"/>
    <property type="match status" value="1"/>
</dbReference>
<sequence>MLVAPRSVESPPAACKMVTADGTPLVETCVLLPAEFALKVETQPRMASFLHLLPQLAPRSHLSRPLLDHLGPPPFPPVPPHLGPLAPALNPLGAPLNRLTVPPAEDCIHVCATRHLPPHTRYLPFSGTVRTDNLPLVPCLAPMDPRQRYGSYDEVCHRAAGRVRLCNWVRFVAPALHFTPQVNMVASRVRGSVVFEVVREVSPGERLVALLLPEMGGEDVLLMPALSLLRSSLYRRTIDSIMSEAPLDLSRSLLTSPPSPPPGFCTGSAKRKPEELSPRRSPSPHSPTSTMASVASSFFPLRKPESSVFSREVATPGRSPFSLSLSPQTPVSASSRSLGFATPSSNAITSLPRSSEAHLTITPTKRRERTMLPCSECGKAFDRPSLLKRHIRTHTGEKPHACDVCGKGFSTSSSLNTHRRIHSGEKPHQCGVCGKRFTASSNLYYHKMTHVKEKPHKCSLCTRSFPTPGDLRSHMFVHNGQWPHKCSICGKGFSKLTNLRNHALLHADVKRNDSSLGSAPPDVSSPASEPLSVTPTTSFLAPSTSQSVISTPSTATPSPNTSPSPPPSSTPPPSCTIASESHAALPSSPASRQDDRHHSEEASGRVVITPVASGDPSAPRTSSSHPPPAAAPSTSPASGDEKKASSSTSKSHTYTRFFLDDLLHSPRIRASSAEASMPRKHEETFSSAEGNAGGKESSTDKETAEEKENDNEEIQIIDDSRASEERKAREQDAASR</sequence>
<evidence type="ECO:0000256" key="7">
    <source>
        <dbReference type="ARBA" id="ARBA00023015"/>
    </source>
</evidence>
<dbReference type="Gene3D" id="3.30.160.60">
    <property type="entry name" value="Classic Zinc Finger"/>
    <property type="match status" value="5"/>
</dbReference>
<organism evidence="14 15">
    <name type="scientific">Scylla paramamosain</name>
    <name type="common">Mud crab</name>
    <dbReference type="NCBI Taxonomy" id="85552"/>
    <lineage>
        <taxon>Eukaryota</taxon>
        <taxon>Metazoa</taxon>
        <taxon>Ecdysozoa</taxon>
        <taxon>Arthropoda</taxon>
        <taxon>Crustacea</taxon>
        <taxon>Multicrustacea</taxon>
        <taxon>Malacostraca</taxon>
        <taxon>Eumalacostraca</taxon>
        <taxon>Eucarida</taxon>
        <taxon>Decapoda</taxon>
        <taxon>Pleocyemata</taxon>
        <taxon>Brachyura</taxon>
        <taxon>Eubrachyura</taxon>
        <taxon>Portunoidea</taxon>
        <taxon>Portunidae</taxon>
        <taxon>Portuninae</taxon>
        <taxon>Scylla</taxon>
    </lineage>
</organism>
<evidence type="ECO:0000256" key="2">
    <source>
        <dbReference type="ARBA" id="ARBA00006991"/>
    </source>
</evidence>
<feature type="region of interest" description="Disordered" evidence="12">
    <location>
        <begin position="252"/>
        <end position="292"/>
    </location>
</feature>
<feature type="compositionally biased region" description="Basic and acidic residues" evidence="12">
    <location>
        <begin position="592"/>
        <end position="603"/>
    </location>
</feature>
<dbReference type="PROSITE" id="PS00028">
    <property type="entry name" value="ZINC_FINGER_C2H2_1"/>
    <property type="match status" value="5"/>
</dbReference>
<evidence type="ECO:0000256" key="5">
    <source>
        <dbReference type="ARBA" id="ARBA00022771"/>
    </source>
</evidence>
<feature type="compositionally biased region" description="Polar residues" evidence="12">
    <location>
        <begin position="525"/>
        <end position="549"/>
    </location>
</feature>
<evidence type="ECO:0000313" key="15">
    <source>
        <dbReference type="Proteomes" id="UP001487740"/>
    </source>
</evidence>
<feature type="domain" description="C2H2-type" evidence="13">
    <location>
        <begin position="456"/>
        <end position="483"/>
    </location>
</feature>
<proteinExistence type="inferred from homology"/>
<evidence type="ECO:0000256" key="10">
    <source>
        <dbReference type="ARBA" id="ARBA00023242"/>
    </source>
</evidence>
<feature type="domain" description="C2H2-type" evidence="13">
    <location>
        <begin position="428"/>
        <end position="455"/>
    </location>
</feature>
<dbReference type="SMART" id="SM00355">
    <property type="entry name" value="ZnF_C2H2"/>
    <property type="match status" value="5"/>
</dbReference>
<evidence type="ECO:0000256" key="11">
    <source>
        <dbReference type="PROSITE-ProRule" id="PRU00042"/>
    </source>
</evidence>